<dbReference type="GO" id="GO:0016747">
    <property type="term" value="F:acyltransferase activity, transferring groups other than amino-acyl groups"/>
    <property type="evidence" value="ECO:0007669"/>
    <property type="project" value="InterPro"/>
</dbReference>
<keyword evidence="1" id="KW-0812">Transmembrane</keyword>
<evidence type="ECO:0000313" key="4">
    <source>
        <dbReference type="Proteomes" id="UP000605970"/>
    </source>
</evidence>
<reference evidence="3" key="1">
    <citation type="journal article" date="2020" name="Ecol. Evol.">
        <title>Genome structure and content of the rice root-knot nematode (Meloidogyne graminicola).</title>
        <authorList>
            <person name="Phan N.T."/>
            <person name="Danchin E.G.J."/>
            <person name="Klopp C."/>
            <person name="Perfus-Barbeoch L."/>
            <person name="Kozlowski D.K."/>
            <person name="Koutsovoulos G.D."/>
            <person name="Lopez-Roques C."/>
            <person name="Bouchez O."/>
            <person name="Zahm M."/>
            <person name="Besnard G."/>
            <person name="Bellafiore S."/>
        </authorList>
    </citation>
    <scope>NUCLEOTIDE SEQUENCE</scope>
    <source>
        <strain evidence="3">VN-18</strain>
    </source>
</reference>
<name>A0A8S9ZXF9_9BILA</name>
<feature type="domain" description="Acyltransferase 3" evidence="2">
    <location>
        <begin position="70"/>
        <end position="332"/>
    </location>
</feature>
<dbReference type="Proteomes" id="UP000605970">
    <property type="component" value="Unassembled WGS sequence"/>
</dbReference>
<dbReference type="InterPro" id="IPR052728">
    <property type="entry name" value="O2_lipid_transport_reg"/>
</dbReference>
<keyword evidence="1" id="KW-0472">Membrane</keyword>
<evidence type="ECO:0000256" key="1">
    <source>
        <dbReference type="SAM" id="Phobius"/>
    </source>
</evidence>
<feature type="transmembrane region" description="Helical" evidence="1">
    <location>
        <begin position="31"/>
        <end position="49"/>
    </location>
</feature>
<dbReference type="OrthoDB" id="118951at2759"/>
<feature type="transmembrane region" description="Helical" evidence="1">
    <location>
        <begin position="167"/>
        <end position="187"/>
    </location>
</feature>
<comment type="caution">
    <text evidence="3">The sequence shown here is derived from an EMBL/GenBank/DDBJ whole genome shotgun (WGS) entry which is preliminary data.</text>
</comment>
<evidence type="ECO:0000313" key="3">
    <source>
        <dbReference type="EMBL" id="KAF7637632.1"/>
    </source>
</evidence>
<dbReference type="AlphaFoldDB" id="A0A8S9ZXF9"/>
<proteinExistence type="predicted"/>
<gene>
    <name evidence="3" type="ORF">Mgra_00002889</name>
</gene>
<protein>
    <submittedName>
        <fullName evidence="3">Acyl_transf_3 domain-containing protein</fullName>
    </submittedName>
</protein>
<sequence>MLFSSKYSINSSNANYLLENNDKIKRISLSIWKIIFGCLNLIMSFPYSFISLFKCSINNLFNAKQNERFAFLDIFRFIALCWVIINHLGSEGRLDVLKREKSADRFKQTIHEHPIFGPLLGNSALGVEIFLFLSGLLAARSWQRYRSIDSSFWSNAFGFLFRRWLRLAPPTLTFIYFVAGPLGKWALPQFNKSMVSNCSSEQLYISHALFINNFATVPTCMGWLWYLGLDWQCYLLSPFLLHLLEKRFHFGLFLLLTIIGQSMLIRGWHCQINEICNNSDVDIPFVYFPNLSNDIIQKYSALFSLYARPTTKIGPFLIGLIIGYFTTLKQNNKEKII</sequence>
<keyword evidence="4" id="KW-1185">Reference proteome</keyword>
<feature type="transmembrane region" description="Helical" evidence="1">
    <location>
        <begin position="208"/>
        <end position="228"/>
    </location>
</feature>
<dbReference type="Pfam" id="PF01757">
    <property type="entry name" value="Acyl_transf_3"/>
    <property type="match status" value="1"/>
</dbReference>
<feature type="transmembrane region" description="Helical" evidence="1">
    <location>
        <begin position="69"/>
        <end position="89"/>
    </location>
</feature>
<dbReference type="EMBL" id="JABEBT010000018">
    <property type="protein sequence ID" value="KAF7637632.1"/>
    <property type="molecule type" value="Genomic_DNA"/>
</dbReference>
<feature type="transmembrane region" description="Helical" evidence="1">
    <location>
        <begin position="115"/>
        <end position="139"/>
    </location>
</feature>
<feature type="transmembrane region" description="Helical" evidence="1">
    <location>
        <begin position="248"/>
        <end position="265"/>
    </location>
</feature>
<organism evidence="3 4">
    <name type="scientific">Meloidogyne graminicola</name>
    <dbReference type="NCBI Taxonomy" id="189291"/>
    <lineage>
        <taxon>Eukaryota</taxon>
        <taxon>Metazoa</taxon>
        <taxon>Ecdysozoa</taxon>
        <taxon>Nematoda</taxon>
        <taxon>Chromadorea</taxon>
        <taxon>Rhabditida</taxon>
        <taxon>Tylenchina</taxon>
        <taxon>Tylenchomorpha</taxon>
        <taxon>Tylenchoidea</taxon>
        <taxon>Meloidogynidae</taxon>
        <taxon>Meloidogyninae</taxon>
        <taxon>Meloidogyne</taxon>
    </lineage>
</organism>
<keyword evidence="1" id="KW-1133">Transmembrane helix</keyword>
<evidence type="ECO:0000259" key="2">
    <source>
        <dbReference type="Pfam" id="PF01757"/>
    </source>
</evidence>
<dbReference type="PANTHER" id="PTHR11161">
    <property type="entry name" value="O-ACYLTRANSFERASE"/>
    <property type="match status" value="1"/>
</dbReference>
<accession>A0A8S9ZXF9</accession>
<dbReference type="PANTHER" id="PTHR11161:SF12">
    <property type="entry name" value="ACYLTRANSFERASE 3 DOMAIN-CONTAINING PROTEIN-RELATED"/>
    <property type="match status" value="1"/>
</dbReference>
<dbReference type="InterPro" id="IPR002656">
    <property type="entry name" value="Acyl_transf_3_dom"/>
</dbReference>